<dbReference type="Pfam" id="PF02518">
    <property type="entry name" value="HATPase_c"/>
    <property type="match status" value="1"/>
</dbReference>
<evidence type="ECO:0000256" key="2">
    <source>
        <dbReference type="ARBA" id="ARBA00022777"/>
    </source>
</evidence>
<evidence type="ECO:0000256" key="1">
    <source>
        <dbReference type="ARBA" id="ARBA00022679"/>
    </source>
</evidence>
<feature type="transmembrane region" description="Helical" evidence="4">
    <location>
        <begin position="116"/>
        <end position="133"/>
    </location>
</feature>
<feature type="transmembrane region" description="Helical" evidence="4">
    <location>
        <begin position="64"/>
        <end position="83"/>
    </location>
</feature>
<gene>
    <name evidence="6" type="ORF">SAMN04489764_1208</name>
</gene>
<dbReference type="Proteomes" id="UP000217103">
    <property type="component" value="Unassembled WGS sequence"/>
</dbReference>
<keyword evidence="3" id="KW-0902">Two-component regulatory system</keyword>
<feature type="domain" description="Histidine kinase/HSP90-like ATPase" evidence="5">
    <location>
        <begin position="305"/>
        <end position="393"/>
    </location>
</feature>
<keyword evidence="4" id="KW-0812">Transmembrane</keyword>
<dbReference type="OrthoDB" id="5125370at2"/>
<name>A0A1H1BZ92_9ACTN</name>
<dbReference type="PANTHER" id="PTHR24421">
    <property type="entry name" value="NITRATE/NITRITE SENSOR PROTEIN NARX-RELATED"/>
    <property type="match status" value="1"/>
</dbReference>
<keyword evidence="4" id="KW-0472">Membrane</keyword>
<dbReference type="SUPFAM" id="SSF55874">
    <property type="entry name" value="ATPase domain of HSP90 chaperone/DNA topoisomerase II/histidine kinase"/>
    <property type="match status" value="1"/>
</dbReference>
<protein>
    <submittedName>
        <fullName evidence="6">Signal transduction histidine kinase</fullName>
    </submittedName>
</protein>
<evidence type="ECO:0000256" key="4">
    <source>
        <dbReference type="SAM" id="Phobius"/>
    </source>
</evidence>
<dbReference type="GO" id="GO:0000160">
    <property type="term" value="P:phosphorelay signal transduction system"/>
    <property type="evidence" value="ECO:0007669"/>
    <property type="project" value="UniProtKB-KW"/>
</dbReference>
<dbReference type="GO" id="GO:0016301">
    <property type="term" value="F:kinase activity"/>
    <property type="evidence" value="ECO:0007669"/>
    <property type="project" value="UniProtKB-KW"/>
</dbReference>
<evidence type="ECO:0000259" key="5">
    <source>
        <dbReference type="Pfam" id="PF02518"/>
    </source>
</evidence>
<keyword evidence="1" id="KW-0808">Transferase</keyword>
<evidence type="ECO:0000313" key="6">
    <source>
        <dbReference type="EMBL" id="SDQ57218.1"/>
    </source>
</evidence>
<feature type="transmembrane region" description="Helical" evidence="4">
    <location>
        <begin position="39"/>
        <end position="58"/>
    </location>
</feature>
<sequence length="394" mass="41599">MAEGAKTGVCATDAPGARLPIRVGAAERELIRAIERYTVWLRAAIIMPCSLFGLLAAPAGNRPATGLLVTVALGWCLLRLSLLGDREARWPTLVAADVSALAVLGLGQVAAGAQNASGWIFAAVSITCVTYPYEWPTRPMVGVGLPLFGLAAYVLGFTLAESGAWSAALPATARGLVELTLSRLSYLLVRSHVRTVDRVAERVAERRRQAAVAAARRAGEREYMATLHDTASTTLLMVAAGTGTDARWLPERARQDLDELARVPGSEAGSVDLGSLLATAARHHAVEVRQDIGDLPPLPAGPALAVFHGVREALTNVERHAGVAAAELRAGLGDDGRITVELRDDGRGFHPGRVPPHRRGISRSIVERMASVGGRATVASAPGRGTTLRWTWPA</sequence>
<evidence type="ECO:0000313" key="7">
    <source>
        <dbReference type="Proteomes" id="UP000217103"/>
    </source>
</evidence>
<dbReference type="InterPro" id="IPR050482">
    <property type="entry name" value="Sensor_HK_TwoCompSys"/>
</dbReference>
<keyword evidence="4" id="KW-1133">Transmembrane helix</keyword>
<reference evidence="6 7" key="1">
    <citation type="submission" date="2016-10" db="EMBL/GenBank/DDBJ databases">
        <authorList>
            <person name="de Groot N.N."/>
        </authorList>
    </citation>
    <scope>NUCLEOTIDE SEQUENCE [LARGE SCALE GENOMIC DNA]</scope>
    <source>
        <strain evidence="6 7">DSM 43794</strain>
    </source>
</reference>
<keyword evidence="7" id="KW-1185">Reference proteome</keyword>
<dbReference type="InterPro" id="IPR003594">
    <property type="entry name" value="HATPase_dom"/>
</dbReference>
<dbReference type="RefSeq" id="WP_093258144.1">
    <property type="nucleotide sequence ID" value="NZ_FNKK01000002.1"/>
</dbReference>
<keyword evidence="2 6" id="KW-0418">Kinase</keyword>
<dbReference type="EMBL" id="FNKK01000002">
    <property type="protein sequence ID" value="SDQ57218.1"/>
    <property type="molecule type" value="Genomic_DNA"/>
</dbReference>
<dbReference type="CDD" id="cd16917">
    <property type="entry name" value="HATPase_UhpB-NarQ-NarX-like"/>
    <property type="match status" value="1"/>
</dbReference>
<dbReference type="AlphaFoldDB" id="A0A1H1BZ92"/>
<evidence type="ECO:0000256" key="3">
    <source>
        <dbReference type="ARBA" id="ARBA00023012"/>
    </source>
</evidence>
<organism evidence="6 7">
    <name type="scientific">Thermostaphylospora chromogena</name>
    <dbReference type="NCBI Taxonomy" id="35622"/>
    <lineage>
        <taxon>Bacteria</taxon>
        <taxon>Bacillati</taxon>
        <taxon>Actinomycetota</taxon>
        <taxon>Actinomycetes</taxon>
        <taxon>Streptosporangiales</taxon>
        <taxon>Thermomonosporaceae</taxon>
        <taxon>Thermostaphylospora</taxon>
    </lineage>
</organism>
<accession>A0A1H1BZ92</accession>
<feature type="transmembrane region" description="Helical" evidence="4">
    <location>
        <begin position="140"/>
        <end position="160"/>
    </location>
</feature>
<feature type="transmembrane region" description="Helical" evidence="4">
    <location>
        <begin position="90"/>
        <end position="110"/>
    </location>
</feature>
<dbReference type="STRING" id="35622.SAMN04489764_1208"/>
<proteinExistence type="predicted"/>
<dbReference type="InterPro" id="IPR036890">
    <property type="entry name" value="HATPase_C_sf"/>
</dbReference>
<dbReference type="Gene3D" id="3.30.565.10">
    <property type="entry name" value="Histidine kinase-like ATPase, C-terminal domain"/>
    <property type="match status" value="1"/>
</dbReference>